<dbReference type="NCBIfam" id="NF047509">
    <property type="entry name" value="Rv3131_FMN_oxido"/>
    <property type="match status" value="1"/>
</dbReference>
<evidence type="ECO:0000313" key="2">
    <source>
        <dbReference type="EMBL" id="OLR94473.1"/>
    </source>
</evidence>
<dbReference type="InterPro" id="IPR000415">
    <property type="entry name" value="Nitroreductase-like"/>
</dbReference>
<evidence type="ECO:0000313" key="3">
    <source>
        <dbReference type="Proteomes" id="UP000186040"/>
    </source>
</evidence>
<dbReference type="PANTHER" id="PTHR23026:SF123">
    <property type="entry name" value="NAD(P)H NITROREDUCTASE RV3131-RELATED"/>
    <property type="match status" value="1"/>
</dbReference>
<name>A0A1Q9LR43_9PSEU</name>
<protein>
    <recommendedName>
        <fullName evidence="4">NAD(P)H nitroreductase</fullName>
    </recommendedName>
</protein>
<sequence length="333" mass="34899">MSTDGAVNTALADHGGPDAETLRAAVRMACWAPSVHNTQPWRWRLVPGGVRLSVDRGRWLRAADSDGRDLLISCGAALHHLRVSLAAFGWAAVVTRFPDPTDRDLLAEVSAIPAVPGQVEVTDAVSITRRRSDRRAYAPWPATDVVLAELVARAALQGVVAEVVGGTARTALRSAIAAADAAQSADDRYHAELARWCGRPDGAEDGIPAANIPAATEWEGLVLRGFPNPVLPPAPAGRSGGSLLVLGTASDDGESRLRAGEATSAVLLGATGLRLASCALSQPVEVPGVRELLRTRVLRGDLVPQLVVRVGWPSPGAGELPRTPRRNLTSVLG</sequence>
<feature type="region of interest" description="Disordered" evidence="1">
    <location>
        <begin position="314"/>
        <end position="333"/>
    </location>
</feature>
<gene>
    <name evidence="2" type="ORF">BJP25_12030</name>
</gene>
<dbReference type="InterPro" id="IPR050627">
    <property type="entry name" value="Nitroreductase/BluB"/>
</dbReference>
<keyword evidence="3" id="KW-1185">Reference proteome</keyword>
<dbReference type="AlphaFoldDB" id="A0A1Q9LR43"/>
<dbReference type="GO" id="GO:0016491">
    <property type="term" value="F:oxidoreductase activity"/>
    <property type="evidence" value="ECO:0007669"/>
    <property type="project" value="InterPro"/>
</dbReference>
<comment type="caution">
    <text evidence="2">The sequence shown here is derived from an EMBL/GenBank/DDBJ whole genome shotgun (WGS) entry which is preliminary data.</text>
</comment>
<dbReference type="Proteomes" id="UP000186040">
    <property type="component" value="Unassembled WGS sequence"/>
</dbReference>
<dbReference type="OrthoDB" id="8156917at2"/>
<proteinExistence type="predicted"/>
<accession>A0A1Q9LR43</accession>
<reference evidence="2 3" key="1">
    <citation type="submission" date="2016-10" db="EMBL/GenBank/DDBJ databases">
        <title>The Draft Genome Sequence of Actinokineospora bangkokensis 44EHWT reveals the biosynthetic pathway of antifungal compounds Thailandins with unusual extender unit butylmalonyl-CoA.</title>
        <authorList>
            <person name="Greule A."/>
            <person name="Intra B."/>
            <person name="Flemming S."/>
            <person name="Rommel M.G."/>
            <person name="Panbangred W."/>
            <person name="Bechthold A."/>
        </authorList>
    </citation>
    <scope>NUCLEOTIDE SEQUENCE [LARGE SCALE GENOMIC DNA]</scope>
    <source>
        <strain evidence="2 3">44EHW</strain>
    </source>
</reference>
<dbReference type="STRING" id="1193682.BJP25_12030"/>
<dbReference type="EMBL" id="MKQR01000007">
    <property type="protein sequence ID" value="OLR94473.1"/>
    <property type="molecule type" value="Genomic_DNA"/>
</dbReference>
<dbReference type="SUPFAM" id="SSF55469">
    <property type="entry name" value="FMN-dependent nitroreductase-like"/>
    <property type="match status" value="2"/>
</dbReference>
<dbReference type="RefSeq" id="WP_075973853.1">
    <property type="nucleotide sequence ID" value="NZ_MKQR01000007.1"/>
</dbReference>
<dbReference type="PANTHER" id="PTHR23026">
    <property type="entry name" value="NADPH NITROREDUCTASE"/>
    <property type="match status" value="1"/>
</dbReference>
<organism evidence="2 3">
    <name type="scientific">Actinokineospora bangkokensis</name>
    <dbReference type="NCBI Taxonomy" id="1193682"/>
    <lineage>
        <taxon>Bacteria</taxon>
        <taxon>Bacillati</taxon>
        <taxon>Actinomycetota</taxon>
        <taxon>Actinomycetes</taxon>
        <taxon>Pseudonocardiales</taxon>
        <taxon>Pseudonocardiaceae</taxon>
        <taxon>Actinokineospora</taxon>
    </lineage>
</organism>
<evidence type="ECO:0008006" key="4">
    <source>
        <dbReference type="Google" id="ProtNLM"/>
    </source>
</evidence>
<dbReference type="Gene3D" id="3.40.109.10">
    <property type="entry name" value="NADH Oxidase"/>
    <property type="match status" value="2"/>
</dbReference>
<evidence type="ECO:0000256" key="1">
    <source>
        <dbReference type="SAM" id="MobiDB-lite"/>
    </source>
</evidence>